<feature type="region of interest" description="Disordered" evidence="1">
    <location>
        <begin position="108"/>
        <end position="163"/>
    </location>
</feature>
<dbReference type="GO" id="GO:0016705">
    <property type="term" value="F:oxidoreductase activity, acting on paired donors, with incorporation or reduction of molecular oxygen"/>
    <property type="evidence" value="ECO:0007669"/>
    <property type="project" value="InterPro"/>
</dbReference>
<keyword evidence="4" id="KW-1185">Reference proteome</keyword>
<accession>A0A077M409</accession>
<proteinExistence type="predicted"/>
<dbReference type="CDD" id="cd01097">
    <property type="entry name" value="Tetrahydromethanopterin_reductase"/>
    <property type="match status" value="1"/>
</dbReference>
<reference evidence="3 4" key="1">
    <citation type="journal article" date="2013" name="ISME J.">
        <title>A metabolic model for members of the genus Tetrasphaera involved in enhanced biological phosphorus removal.</title>
        <authorList>
            <person name="Kristiansen R."/>
            <person name="Nguyen H.T.T."/>
            <person name="Saunders A.M."/>
            <person name="Nielsen J.L."/>
            <person name="Wimmer R."/>
            <person name="Le V.Q."/>
            <person name="McIlroy S.J."/>
            <person name="Petrovski S."/>
            <person name="Seviour R.J."/>
            <person name="Calteau A."/>
            <person name="Nielsen K.L."/>
            <person name="Nielsen P.H."/>
        </authorList>
    </citation>
    <scope>NUCLEOTIDE SEQUENCE [LARGE SCALE GENOMIC DNA]</scope>
    <source>
        <strain evidence="3 4">Ben 74</strain>
    </source>
</reference>
<dbReference type="Pfam" id="PF00296">
    <property type="entry name" value="Bac_luciferase"/>
    <property type="match status" value="1"/>
</dbReference>
<feature type="compositionally biased region" description="Basic residues" evidence="1">
    <location>
        <begin position="119"/>
        <end position="134"/>
    </location>
</feature>
<protein>
    <recommendedName>
        <fullName evidence="2">Luciferase-like domain-containing protein</fullName>
    </recommendedName>
</protein>
<feature type="domain" description="Luciferase-like" evidence="2">
    <location>
        <begin position="52"/>
        <end position="105"/>
    </location>
</feature>
<dbReference type="EMBL" id="CAJC01000001">
    <property type="protein sequence ID" value="CCI51294.1"/>
    <property type="molecule type" value="Genomic_DNA"/>
</dbReference>
<evidence type="ECO:0000256" key="1">
    <source>
        <dbReference type="SAM" id="MobiDB-lite"/>
    </source>
</evidence>
<dbReference type="Proteomes" id="UP000035720">
    <property type="component" value="Unassembled WGS sequence"/>
</dbReference>
<organism evidence="3 4">
    <name type="scientific">Nostocoides jenkinsii Ben 74</name>
    <dbReference type="NCBI Taxonomy" id="1193518"/>
    <lineage>
        <taxon>Bacteria</taxon>
        <taxon>Bacillati</taxon>
        <taxon>Actinomycetota</taxon>
        <taxon>Actinomycetes</taxon>
        <taxon>Micrococcales</taxon>
        <taxon>Intrasporangiaceae</taxon>
        <taxon>Nostocoides</taxon>
    </lineage>
</organism>
<dbReference type="InterPro" id="IPR011251">
    <property type="entry name" value="Luciferase-like_dom"/>
</dbReference>
<comment type="caution">
    <text evidence="3">The sequence shown here is derived from an EMBL/GenBank/DDBJ whole genome shotgun (WGS) entry which is preliminary data.</text>
</comment>
<dbReference type="InterPro" id="IPR036661">
    <property type="entry name" value="Luciferase-like_sf"/>
</dbReference>
<evidence type="ECO:0000313" key="4">
    <source>
        <dbReference type="Proteomes" id="UP000035720"/>
    </source>
</evidence>
<name>A0A077M409_9MICO</name>
<dbReference type="Gene3D" id="3.20.20.30">
    <property type="entry name" value="Luciferase-like domain"/>
    <property type="match status" value="1"/>
</dbReference>
<feature type="compositionally biased region" description="Basic and acidic residues" evidence="1">
    <location>
        <begin position="135"/>
        <end position="144"/>
    </location>
</feature>
<dbReference type="AlphaFoldDB" id="A0A077M409"/>
<feature type="compositionally biased region" description="Basic and acidic residues" evidence="1">
    <location>
        <begin position="153"/>
        <end position="163"/>
    </location>
</feature>
<sequence>MHLLCDTYGAQRIWQTEHERSAAKGPAAKLGLGIGYWGTAPDPDLADRIALHPARPTIPILLAAQGPKNVALSAEIADGWIPAWFSPYASAEAERALADGFAKREVRGGSGALSGRAQGRGHGRNPGVPHRKDRFGRSEGEDPRRPRRLAGVARDDPACGWHSRDTARDRRRLGVRLTSTTRAYYDAGFLGRRASWDDGLTGTT</sequence>
<gene>
    <name evidence="3" type="ORF">BN13_10032</name>
</gene>
<evidence type="ECO:0000259" key="2">
    <source>
        <dbReference type="Pfam" id="PF00296"/>
    </source>
</evidence>
<dbReference type="SUPFAM" id="SSF51679">
    <property type="entry name" value="Bacterial luciferase-like"/>
    <property type="match status" value="1"/>
</dbReference>
<dbReference type="STRING" id="1193518.BN13_10032"/>
<evidence type="ECO:0000313" key="3">
    <source>
        <dbReference type="EMBL" id="CCI51294.1"/>
    </source>
</evidence>